<sequence length="70" mass="7776">MEELLLNTLFAFNELDVVDQQHVYVAVAAFECDLAVIAERVNEVVGEFLGGDIFDPHSREQPLGIVACRV</sequence>
<reference evidence="2" key="1">
    <citation type="submission" date="2015-03" db="EMBL/GenBank/DDBJ databases">
        <authorList>
            <consortium name="Pathogen Informatics"/>
        </authorList>
    </citation>
    <scope>NUCLEOTIDE SEQUENCE [LARGE SCALE GENOMIC DNA]</scope>
    <source>
        <strain evidence="2">K00500041</strain>
    </source>
</reference>
<dbReference type="Proteomes" id="UP000038802">
    <property type="component" value="Unassembled WGS sequence"/>
</dbReference>
<protein>
    <submittedName>
        <fullName evidence="1">Uncharacterized protein</fullName>
    </submittedName>
</protein>
<evidence type="ECO:0000313" key="2">
    <source>
        <dbReference type="Proteomes" id="UP000038802"/>
    </source>
</evidence>
<organism evidence="1 2">
    <name type="scientific">Mycobacterium tuberculosis</name>
    <dbReference type="NCBI Taxonomy" id="1773"/>
    <lineage>
        <taxon>Bacteria</taxon>
        <taxon>Bacillati</taxon>
        <taxon>Actinomycetota</taxon>
        <taxon>Actinomycetes</taxon>
        <taxon>Mycobacteriales</taxon>
        <taxon>Mycobacteriaceae</taxon>
        <taxon>Mycobacterium</taxon>
        <taxon>Mycobacterium tuberculosis complex</taxon>
    </lineage>
</organism>
<evidence type="ECO:0000313" key="1">
    <source>
        <dbReference type="EMBL" id="COV02799.1"/>
    </source>
</evidence>
<gene>
    <name evidence="1" type="ORF">ERS007703_00323</name>
</gene>
<dbReference type="AlphaFoldDB" id="A0A0U0QK75"/>
<dbReference type="EMBL" id="CSAE01000019">
    <property type="protein sequence ID" value="COV02799.1"/>
    <property type="molecule type" value="Genomic_DNA"/>
</dbReference>
<accession>A0A0U0QK75</accession>
<proteinExistence type="predicted"/>
<name>A0A0U0QK75_MYCTX</name>